<feature type="compositionally biased region" description="Basic residues" evidence="1">
    <location>
        <begin position="257"/>
        <end position="266"/>
    </location>
</feature>
<organism evidence="2 3">
    <name type="scientific">Recurvomyces mirabilis</name>
    <dbReference type="NCBI Taxonomy" id="574656"/>
    <lineage>
        <taxon>Eukaryota</taxon>
        <taxon>Fungi</taxon>
        <taxon>Dikarya</taxon>
        <taxon>Ascomycota</taxon>
        <taxon>Pezizomycotina</taxon>
        <taxon>Dothideomycetes</taxon>
        <taxon>Dothideomycetidae</taxon>
        <taxon>Mycosphaerellales</taxon>
        <taxon>Teratosphaeriaceae</taxon>
        <taxon>Recurvomyces</taxon>
    </lineage>
</organism>
<name>A0AAE0WP27_9PEZI</name>
<feature type="compositionally biased region" description="Polar residues" evidence="1">
    <location>
        <begin position="310"/>
        <end position="320"/>
    </location>
</feature>
<protein>
    <submittedName>
        <fullName evidence="2">Uncharacterized protein</fullName>
    </submittedName>
</protein>
<gene>
    <name evidence="2" type="ORF">LTR78_005089</name>
</gene>
<evidence type="ECO:0000256" key="1">
    <source>
        <dbReference type="SAM" id="MobiDB-lite"/>
    </source>
</evidence>
<dbReference type="AlphaFoldDB" id="A0AAE0WP27"/>
<evidence type="ECO:0000313" key="2">
    <source>
        <dbReference type="EMBL" id="KAK3675155.1"/>
    </source>
</evidence>
<proteinExistence type="predicted"/>
<comment type="caution">
    <text evidence="2">The sequence shown here is derived from an EMBL/GenBank/DDBJ whole genome shotgun (WGS) entry which is preliminary data.</text>
</comment>
<dbReference type="EMBL" id="JAUTXT010000016">
    <property type="protein sequence ID" value="KAK3675155.1"/>
    <property type="molecule type" value="Genomic_DNA"/>
</dbReference>
<feature type="compositionally biased region" description="Basic and acidic residues" evidence="1">
    <location>
        <begin position="278"/>
        <end position="293"/>
    </location>
</feature>
<evidence type="ECO:0000313" key="3">
    <source>
        <dbReference type="Proteomes" id="UP001274830"/>
    </source>
</evidence>
<dbReference type="Proteomes" id="UP001274830">
    <property type="component" value="Unassembled WGS sequence"/>
</dbReference>
<keyword evidence="3" id="KW-1185">Reference proteome</keyword>
<sequence>MADATTTVAEQKKYKDDYYLIESCLEDHHSVLADNFGDDEQQVLNTAIVKDRRTDEHGWDLALAMQRIVTEGDGYSVITRKVYGRKRGDEIQLFGPEGEMLREVGEMAWFMEMKRGFFVYGEAEESPTEQCITSLKQAITAWSTTIAIPASHVLLAGAGQTKEKQLRLAIIILDEPDFLSFLHSTKPHYIKDKRAYPICGTYYAGTVTRHIGTKKFRSCFTPTFQLVDPVFINDSSSTADSAALAAAKKKKEELRKKESKARKKARKAAEAAEEEEEGKAREEAAKGAARLDEGGYSSSNQEIREGKTPDLQSSSPSPSFTDDCGWC</sequence>
<reference evidence="2" key="1">
    <citation type="submission" date="2023-07" db="EMBL/GenBank/DDBJ databases">
        <title>Black Yeasts Isolated from many extreme environments.</title>
        <authorList>
            <person name="Coleine C."/>
            <person name="Stajich J.E."/>
            <person name="Selbmann L."/>
        </authorList>
    </citation>
    <scope>NUCLEOTIDE SEQUENCE</scope>
    <source>
        <strain evidence="2">CCFEE 5485</strain>
    </source>
</reference>
<accession>A0AAE0WP27</accession>
<feature type="region of interest" description="Disordered" evidence="1">
    <location>
        <begin position="250"/>
        <end position="327"/>
    </location>
</feature>